<reference evidence="2" key="2">
    <citation type="journal article" date="2021" name="PeerJ">
        <title>Extensive microbial diversity within the chicken gut microbiome revealed by metagenomics and culture.</title>
        <authorList>
            <person name="Gilroy R."/>
            <person name="Ravi A."/>
            <person name="Getino M."/>
            <person name="Pursley I."/>
            <person name="Horton D.L."/>
            <person name="Alikhan N.F."/>
            <person name="Baker D."/>
            <person name="Gharbi K."/>
            <person name="Hall N."/>
            <person name="Watson M."/>
            <person name="Adriaenssens E.M."/>
            <person name="Foster-Nyarko E."/>
            <person name="Jarju S."/>
            <person name="Secka A."/>
            <person name="Antonio M."/>
            <person name="Oren A."/>
            <person name="Chaudhuri R.R."/>
            <person name="La Ragione R."/>
            <person name="Hildebrand F."/>
            <person name="Pallen M.J."/>
        </authorList>
    </citation>
    <scope>NUCLEOTIDE SEQUENCE</scope>
    <source>
        <strain evidence="2">ChiSjej4B22-9803</strain>
    </source>
</reference>
<proteinExistence type="predicted"/>
<feature type="transmembrane region" description="Helical" evidence="1">
    <location>
        <begin position="98"/>
        <end position="116"/>
    </location>
</feature>
<accession>A0A9D1S6A2</accession>
<dbReference type="PANTHER" id="PTHR35867">
    <property type="entry name" value="PROTEIN RSEC"/>
    <property type="match status" value="1"/>
</dbReference>
<reference evidence="2" key="1">
    <citation type="submission" date="2020-10" db="EMBL/GenBank/DDBJ databases">
        <authorList>
            <person name="Gilroy R."/>
        </authorList>
    </citation>
    <scope>NUCLEOTIDE SEQUENCE</scope>
    <source>
        <strain evidence="2">ChiSjej4B22-9803</strain>
    </source>
</reference>
<keyword evidence="1" id="KW-1133">Transmembrane helix</keyword>
<dbReference type="InterPro" id="IPR026268">
    <property type="entry name" value="RseC"/>
</dbReference>
<name>A0A9D1S6A2_9FIRM</name>
<organism evidence="2 3">
    <name type="scientific">Candidatus Avimonoglobus intestinipullorum</name>
    <dbReference type="NCBI Taxonomy" id="2840699"/>
    <lineage>
        <taxon>Bacteria</taxon>
        <taxon>Bacillati</taxon>
        <taxon>Bacillota</taxon>
        <taxon>Clostridia</taxon>
        <taxon>Eubacteriales</taxon>
        <taxon>Candidatus Avimonoglobus</taxon>
    </lineage>
</organism>
<keyword evidence="1" id="KW-0472">Membrane</keyword>
<sequence>MKKIGVVEHLFGEFADVAVMRDTACGENCASCKGGCAPSGTIVRARNRAGAMEGETVVVEMENKRVLKAAFVVYIIPIILLIAGYALGYSIFHTESAGIMTGVILMALGLLLVQLWGKNKAGEYELVITKIIDGKCP</sequence>
<keyword evidence="1" id="KW-0812">Transmembrane</keyword>
<dbReference type="PIRSF" id="PIRSF004923">
    <property type="entry name" value="RseC"/>
    <property type="match status" value="1"/>
</dbReference>
<feature type="transmembrane region" description="Helical" evidence="1">
    <location>
        <begin position="71"/>
        <end position="92"/>
    </location>
</feature>
<gene>
    <name evidence="2" type="ORF">IAB04_01515</name>
</gene>
<dbReference type="InterPro" id="IPR007359">
    <property type="entry name" value="SigmaE_reg_RseC_MucC"/>
</dbReference>
<dbReference type="AlphaFoldDB" id="A0A9D1S6A2"/>
<dbReference type="PANTHER" id="PTHR35867:SF1">
    <property type="entry name" value="PROTEIN RSEC"/>
    <property type="match status" value="1"/>
</dbReference>
<evidence type="ECO:0000313" key="2">
    <source>
        <dbReference type="EMBL" id="HIU48023.1"/>
    </source>
</evidence>
<evidence type="ECO:0000313" key="3">
    <source>
        <dbReference type="Proteomes" id="UP000824111"/>
    </source>
</evidence>
<dbReference type="EMBL" id="DVND01000036">
    <property type="protein sequence ID" value="HIU48023.1"/>
    <property type="molecule type" value="Genomic_DNA"/>
</dbReference>
<dbReference type="Proteomes" id="UP000824111">
    <property type="component" value="Unassembled WGS sequence"/>
</dbReference>
<dbReference type="Pfam" id="PF04246">
    <property type="entry name" value="RseC_MucC"/>
    <property type="match status" value="1"/>
</dbReference>
<comment type="caution">
    <text evidence="2">The sequence shown here is derived from an EMBL/GenBank/DDBJ whole genome shotgun (WGS) entry which is preliminary data.</text>
</comment>
<protein>
    <submittedName>
        <fullName evidence="2">SoxR reducing system RseC family protein</fullName>
    </submittedName>
</protein>
<evidence type="ECO:0000256" key="1">
    <source>
        <dbReference type="SAM" id="Phobius"/>
    </source>
</evidence>